<feature type="region of interest" description="Disordered" evidence="1">
    <location>
        <begin position="521"/>
        <end position="541"/>
    </location>
</feature>
<protein>
    <submittedName>
        <fullName evidence="2">Sel1 repeat family protein</fullName>
    </submittedName>
</protein>
<dbReference type="SUPFAM" id="SSF81901">
    <property type="entry name" value="HCP-like"/>
    <property type="match status" value="6"/>
</dbReference>
<dbReference type="InterPro" id="IPR050767">
    <property type="entry name" value="Sel1_AlgK"/>
</dbReference>
<name>A0ABX5ITM5_9GAMM</name>
<dbReference type="Gene3D" id="1.25.40.10">
    <property type="entry name" value="Tetratricopeptide repeat domain"/>
    <property type="match status" value="4"/>
</dbReference>
<dbReference type="PANTHER" id="PTHR11102:SF160">
    <property type="entry name" value="ERAD-ASSOCIATED E3 UBIQUITIN-PROTEIN LIGASE COMPONENT HRD3"/>
    <property type="match status" value="1"/>
</dbReference>
<keyword evidence="3" id="KW-1185">Reference proteome</keyword>
<sequence>MLPRFRPHTAQGQRWSRAFPLTASVAVALWLGGCAAPGTEFQSTGVDPLPAEYQDFFDKEQPRNPEWMHDNTLEEAQQLVAAGQTREAILKLKGLAAQDIPKAYYELGKIWDQGKGIQADPAKAAAYYEDAVRTPSYILGHASLNLAKLSLEQQGAPYRPVLAYYLLEQAMEEEIGRDEGVVMASLLARGAEGVAADPQRALALYRQAANNGNPDAILALANAYAEGGWLDTDKARSREYAERYAEGLRERAGGGDIKAMTELAELYSADGLLAGNDDRRLHWLTQAAQAGDPDAVAKAGREMLDSGRAEQGVTLLTQAAENGDVDAMERLGRILLEGDGLRARPIEARNWLEKAIDEDSVDARVTLGRALLEGDALPAEPQRGIRLLEQAARHDDPLALAMLGQAYLADEVVPTQPVIAARYLERGHELGHPFATEQLGALYLSGRGVATDPARGERLLREAIDQGQSGALRTLGEAYLAEDGPLRYQPREAERLLTQAVEAGDTSAATRLGEAYLTGELSGELSPETTGPNPTQEPGGDAMAVADGASTQRGNSRVDHGRRLLENAAEQGDAYAMVVLGRAYRDGTGVSRDLAQATEWLERAEAAGHPSAAEALMRTQRDRGQAGDIQALIASARQGNVNSMADLGRAYRDGQGVGRNLSEASRWLERAARQGHPGAAAALGRMYLDGEGVARDPAKGAELLQVAVAGGHAGARADLGGMLLTGNGVEADPERGRRLLSEAAEAGNEYAAQTLGEAYLEGNGVSADPAEAERWLTRASDAGSLSARALLGTALVRGDQSLAQDPSRGEQLLTSAADQGHAGAQASLGREYLRGENLERDTRQGADYLLKAARQGHETARLALAKAYLAANGLENANREQALVWLDGVMDGNSQMASQTLHDLLSDEATLAAMPETMNAGG</sequence>
<reference evidence="2 3" key="1">
    <citation type="submission" date="2018-03" db="EMBL/GenBank/DDBJ databases">
        <authorList>
            <person name="Zhou J."/>
            <person name="Li X."/>
            <person name="Xue M."/>
            <person name="Yin J."/>
        </authorList>
    </citation>
    <scope>NUCLEOTIDE SEQUENCE [LARGE SCALE GENOMIC DNA]</scope>
    <source>
        <strain evidence="2 3">SYSU ZJ2214</strain>
    </source>
</reference>
<dbReference type="InterPro" id="IPR011990">
    <property type="entry name" value="TPR-like_helical_dom_sf"/>
</dbReference>
<dbReference type="EMBL" id="PXNS01000016">
    <property type="protein sequence ID" value="PTL89254.1"/>
    <property type="molecule type" value="Genomic_DNA"/>
</dbReference>
<accession>A0ABX5ITM5</accession>
<evidence type="ECO:0000313" key="3">
    <source>
        <dbReference type="Proteomes" id="UP000241895"/>
    </source>
</evidence>
<comment type="caution">
    <text evidence="2">The sequence shown here is derived from an EMBL/GenBank/DDBJ whole genome shotgun (WGS) entry which is preliminary data.</text>
</comment>
<dbReference type="SMART" id="SM00671">
    <property type="entry name" value="SEL1"/>
    <property type="match status" value="17"/>
</dbReference>
<dbReference type="PANTHER" id="PTHR11102">
    <property type="entry name" value="SEL-1-LIKE PROTEIN"/>
    <property type="match status" value="1"/>
</dbReference>
<proteinExistence type="predicted"/>
<organism evidence="2 3">
    <name type="scientific">Halomonas litopenaei</name>
    <dbReference type="NCBI Taxonomy" id="2109328"/>
    <lineage>
        <taxon>Bacteria</taxon>
        <taxon>Pseudomonadati</taxon>
        <taxon>Pseudomonadota</taxon>
        <taxon>Gammaproteobacteria</taxon>
        <taxon>Oceanospirillales</taxon>
        <taxon>Halomonadaceae</taxon>
        <taxon>Halomonas</taxon>
    </lineage>
</organism>
<dbReference type="Proteomes" id="UP000241895">
    <property type="component" value="Unassembled WGS sequence"/>
</dbReference>
<feature type="compositionally biased region" description="Polar residues" evidence="1">
    <location>
        <begin position="527"/>
        <end position="536"/>
    </location>
</feature>
<gene>
    <name evidence="2" type="ORF">C6W88_19730</name>
</gene>
<evidence type="ECO:0000256" key="1">
    <source>
        <dbReference type="SAM" id="MobiDB-lite"/>
    </source>
</evidence>
<evidence type="ECO:0000313" key="2">
    <source>
        <dbReference type="EMBL" id="PTL89254.1"/>
    </source>
</evidence>
<dbReference type="Pfam" id="PF08238">
    <property type="entry name" value="Sel1"/>
    <property type="match status" value="17"/>
</dbReference>
<dbReference type="InterPro" id="IPR006597">
    <property type="entry name" value="Sel1-like"/>
</dbReference>
<dbReference type="PROSITE" id="PS51257">
    <property type="entry name" value="PROKAR_LIPOPROTEIN"/>
    <property type="match status" value="1"/>
</dbReference>